<evidence type="ECO:0000259" key="7">
    <source>
        <dbReference type="PROSITE" id="PS51481"/>
    </source>
</evidence>
<dbReference type="PANTHER" id="PTHR28629">
    <property type="entry name" value="TRIOKINASE/FMN CYCLASE"/>
    <property type="match status" value="1"/>
</dbReference>
<dbReference type="Pfam" id="PF02733">
    <property type="entry name" value="Dak1"/>
    <property type="match status" value="1"/>
</dbReference>
<evidence type="ECO:0000256" key="5">
    <source>
        <dbReference type="SAM" id="MobiDB-lite"/>
    </source>
</evidence>
<keyword evidence="4" id="KW-0067">ATP-binding</keyword>
<sequence>MTYLLNNPADFAVDALRGYAAAHPEHVMLAHGGVVRSTDTPENQPALVIGGGSGHYPAFAGWVGPGLAHGAPCGNIFSSPSASQVYSVARSAENGGGVILGFGNYAGDVLHFGQAAEKLRAEGVDVRIIRVSDDIASGPAESHRDRRGIAGDLVVFKIAGAAIAAGADLDEAERVAWKANDATRSFGVAFDGCTLPGAGEALFHVPDGEMAIGLGIHGEPGIREVPMGTAAEVADLLLNGVLEEEPEQSDGAYSGRVAVVLNGLGTVKYEELFVVYGRVAERLAEKGLTVVAPEVGEHVTSLNMAGLSLSIVFLDDELEELWLAPADTPAFRRAAAGLPAGPPRTAVHTPGEDRIPEASGESRDSAARIVQVLEMLRDTAAEHEEHFGRLDAVAGDGDHGQGMAYGTRGAASAGSSAAAKGAGARTVLLHAGDAWSEEAGGTSGALWGAALTAAGGVFDDERAVSAPDIVAALSAGIDAVVRLGGAQPGDKTMVDAALPFRDALAAEFDSSADVAGAVKKAAAVAREAAEATADITSRRGRSRILGEKSLGTPDPGAYSFSVLMDALGTFLASSPDGTPEQP</sequence>
<protein>
    <submittedName>
        <fullName evidence="8">Dihydroxyacetone kinase family protein</fullName>
    </submittedName>
</protein>
<feature type="compositionally biased region" description="Basic and acidic residues" evidence="5">
    <location>
        <begin position="350"/>
        <end position="363"/>
    </location>
</feature>
<dbReference type="PROSITE" id="PS51481">
    <property type="entry name" value="DHAK"/>
    <property type="match status" value="1"/>
</dbReference>
<gene>
    <name evidence="8" type="ORF">AAE021_16475</name>
</gene>
<evidence type="ECO:0000256" key="3">
    <source>
        <dbReference type="ARBA" id="ARBA00022777"/>
    </source>
</evidence>
<dbReference type="Proteomes" id="UP001448858">
    <property type="component" value="Chromosome"/>
</dbReference>
<dbReference type="RefSeq" id="WP_342023374.1">
    <property type="nucleotide sequence ID" value="NZ_CP151657.1"/>
</dbReference>
<dbReference type="SUPFAM" id="SSF82549">
    <property type="entry name" value="DAK1/DegV-like"/>
    <property type="match status" value="1"/>
</dbReference>
<evidence type="ECO:0000313" key="8">
    <source>
        <dbReference type="EMBL" id="WZP15722.1"/>
    </source>
</evidence>
<organism evidence="8 9">
    <name type="scientific">Arthrobacter citreus</name>
    <dbReference type="NCBI Taxonomy" id="1670"/>
    <lineage>
        <taxon>Bacteria</taxon>
        <taxon>Bacillati</taxon>
        <taxon>Actinomycetota</taxon>
        <taxon>Actinomycetes</taxon>
        <taxon>Micrococcales</taxon>
        <taxon>Micrococcaceae</taxon>
        <taxon>Arthrobacter</taxon>
    </lineage>
</organism>
<keyword evidence="3 8" id="KW-0418">Kinase</keyword>
<keyword evidence="2" id="KW-0547">Nucleotide-binding</keyword>
<proteinExistence type="predicted"/>
<dbReference type="GO" id="GO:0016301">
    <property type="term" value="F:kinase activity"/>
    <property type="evidence" value="ECO:0007669"/>
    <property type="project" value="UniProtKB-KW"/>
</dbReference>
<dbReference type="SMART" id="SM01120">
    <property type="entry name" value="Dak2"/>
    <property type="match status" value="1"/>
</dbReference>
<name>A0ABZ2ZZN4_9MICC</name>
<feature type="region of interest" description="Disordered" evidence="5">
    <location>
        <begin position="338"/>
        <end position="363"/>
    </location>
</feature>
<evidence type="ECO:0000256" key="1">
    <source>
        <dbReference type="ARBA" id="ARBA00022679"/>
    </source>
</evidence>
<dbReference type="InterPro" id="IPR036117">
    <property type="entry name" value="DhaL_dom_sf"/>
</dbReference>
<evidence type="ECO:0000256" key="2">
    <source>
        <dbReference type="ARBA" id="ARBA00022741"/>
    </source>
</evidence>
<reference evidence="8 9" key="1">
    <citation type="submission" date="2024-04" db="EMBL/GenBank/DDBJ databases">
        <title>Arthrobacter sp. from Plains bison fecal sample.</title>
        <authorList>
            <person name="Ruzzini A."/>
        </authorList>
    </citation>
    <scope>NUCLEOTIDE SEQUENCE [LARGE SCALE GENOMIC DNA]</scope>
    <source>
        <strain evidence="8 9">EINP1</strain>
    </source>
</reference>
<evidence type="ECO:0000259" key="6">
    <source>
        <dbReference type="PROSITE" id="PS51480"/>
    </source>
</evidence>
<feature type="domain" description="DhaK" evidence="7">
    <location>
        <begin position="7"/>
        <end position="331"/>
    </location>
</feature>
<dbReference type="PANTHER" id="PTHR28629:SF4">
    <property type="entry name" value="TRIOKINASE_FMN CYCLASE"/>
    <property type="match status" value="1"/>
</dbReference>
<dbReference type="Gene3D" id="1.25.40.340">
    <property type="match status" value="1"/>
</dbReference>
<dbReference type="Pfam" id="PF02734">
    <property type="entry name" value="Dak2"/>
    <property type="match status" value="1"/>
</dbReference>
<evidence type="ECO:0000256" key="4">
    <source>
        <dbReference type="ARBA" id="ARBA00022840"/>
    </source>
</evidence>
<accession>A0ABZ2ZZN4</accession>
<keyword evidence="9" id="KW-1185">Reference proteome</keyword>
<dbReference type="InterPro" id="IPR004006">
    <property type="entry name" value="DhaK_dom"/>
</dbReference>
<dbReference type="EMBL" id="CP151657">
    <property type="protein sequence ID" value="WZP15722.1"/>
    <property type="molecule type" value="Genomic_DNA"/>
</dbReference>
<keyword evidence="1" id="KW-0808">Transferase</keyword>
<dbReference type="Gene3D" id="3.30.1180.20">
    <property type="entry name" value="Dihydroxyacetone kinase, domain 2"/>
    <property type="match status" value="1"/>
</dbReference>
<dbReference type="NCBIfam" id="NF011049">
    <property type="entry name" value="PRK14479.1"/>
    <property type="match status" value="1"/>
</dbReference>
<evidence type="ECO:0000313" key="9">
    <source>
        <dbReference type="Proteomes" id="UP001448858"/>
    </source>
</evidence>
<dbReference type="SUPFAM" id="SSF101473">
    <property type="entry name" value="DhaL-like"/>
    <property type="match status" value="1"/>
</dbReference>
<feature type="domain" description="DhaL" evidence="6">
    <location>
        <begin position="367"/>
        <end position="569"/>
    </location>
</feature>
<dbReference type="InterPro" id="IPR004007">
    <property type="entry name" value="DhaL_dom"/>
</dbReference>
<dbReference type="Gene3D" id="3.40.50.10440">
    <property type="entry name" value="Dihydroxyacetone kinase, domain 1"/>
    <property type="match status" value="1"/>
</dbReference>
<dbReference type="InterPro" id="IPR050861">
    <property type="entry name" value="Dihydroxyacetone_Kinase"/>
</dbReference>
<dbReference type="PROSITE" id="PS51480">
    <property type="entry name" value="DHAL"/>
    <property type="match status" value="1"/>
</dbReference>